<feature type="transmembrane region" description="Helical" evidence="1">
    <location>
        <begin position="58"/>
        <end position="76"/>
    </location>
</feature>
<feature type="transmembrane region" description="Helical" evidence="1">
    <location>
        <begin position="180"/>
        <end position="201"/>
    </location>
</feature>
<reference evidence="2" key="1">
    <citation type="submission" date="2020-02" db="EMBL/GenBank/DDBJ databases">
        <authorList>
            <person name="Meier V. D."/>
        </authorList>
    </citation>
    <scope>NUCLEOTIDE SEQUENCE</scope>
    <source>
        <strain evidence="2">AVDCRST_MAG73</strain>
    </source>
</reference>
<dbReference type="GO" id="GO:0140359">
    <property type="term" value="F:ABC-type transporter activity"/>
    <property type="evidence" value="ECO:0007669"/>
    <property type="project" value="InterPro"/>
</dbReference>
<dbReference type="PANTHER" id="PTHR43471">
    <property type="entry name" value="ABC TRANSPORTER PERMEASE"/>
    <property type="match status" value="1"/>
</dbReference>
<evidence type="ECO:0008006" key="3">
    <source>
        <dbReference type="Google" id="ProtNLM"/>
    </source>
</evidence>
<feature type="transmembrane region" description="Helical" evidence="1">
    <location>
        <begin position="213"/>
        <end position="233"/>
    </location>
</feature>
<accession>A0A6J4TKW1</accession>
<feature type="transmembrane region" description="Helical" evidence="1">
    <location>
        <begin position="347"/>
        <end position="370"/>
    </location>
</feature>
<proteinExistence type="predicted"/>
<dbReference type="AlphaFoldDB" id="A0A6J4TKW1"/>
<dbReference type="Pfam" id="PF12679">
    <property type="entry name" value="ABC2_membrane_2"/>
    <property type="match status" value="1"/>
</dbReference>
<keyword evidence="1" id="KW-0812">Transmembrane</keyword>
<feature type="transmembrane region" description="Helical" evidence="1">
    <location>
        <begin position="96"/>
        <end position="117"/>
    </location>
</feature>
<evidence type="ECO:0000256" key="1">
    <source>
        <dbReference type="SAM" id="Phobius"/>
    </source>
</evidence>
<organism evidence="2">
    <name type="scientific">uncultured Thermomicrobiales bacterium</name>
    <dbReference type="NCBI Taxonomy" id="1645740"/>
    <lineage>
        <taxon>Bacteria</taxon>
        <taxon>Pseudomonadati</taxon>
        <taxon>Thermomicrobiota</taxon>
        <taxon>Thermomicrobia</taxon>
        <taxon>Thermomicrobiales</taxon>
        <taxon>environmental samples</taxon>
    </lineage>
</organism>
<keyword evidence="1" id="KW-1133">Transmembrane helix</keyword>
<sequence length="392" mass="40983">MSAITETLDTLPGDTARRPARRRLVGRLRGLTGTRGVRPRINPVLRRELRVRMRGKRAFVVLGVFLLVLGLATYALERVVVTTGSGSIQSFQVGQIVFAGLALLEIGLLGLVAPALTATTISAERERGTFDLLQATPLRGSSIVLGKLVAALGYAALLIVASIPMAGVVFLYGGVAPADVWATFALLGATTIAFGMVGLFFSALARRTALAVALAYTTVGVLVAGTLGAYVFLDAVEGGLSDSVQFAGQGEVMVAGNGEALPGGANAPTLPERPPRWLLALNPVAAMATLVADAIDDSPPDPFSGQPGGIAVFGEQFGFFSSDGNAGLAFDMNGNPIRVQETDQRPLWHITVALYLGLAVVLFVLTSWLVGRVGVRRRRRWGLPGRAGPASA</sequence>
<protein>
    <recommendedName>
        <fullName evidence="3">ABC-type transport system involved in multi-copper enzyme maturation, permease component</fullName>
    </recommendedName>
</protein>
<dbReference type="EMBL" id="CADCWE010000026">
    <property type="protein sequence ID" value="CAA9525007.1"/>
    <property type="molecule type" value="Genomic_DNA"/>
</dbReference>
<dbReference type="GO" id="GO:0005886">
    <property type="term" value="C:plasma membrane"/>
    <property type="evidence" value="ECO:0007669"/>
    <property type="project" value="UniProtKB-SubCell"/>
</dbReference>
<name>A0A6J4TKW1_9BACT</name>
<feature type="transmembrane region" description="Helical" evidence="1">
    <location>
        <begin position="148"/>
        <end position="174"/>
    </location>
</feature>
<keyword evidence="1" id="KW-0472">Membrane</keyword>
<evidence type="ECO:0000313" key="2">
    <source>
        <dbReference type="EMBL" id="CAA9525007.1"/>
    </source>
</evidence>
<dbReference type="PANTHER" id="PTHR43471:SF12">
    <property type="entry name" value="HYPOTHETICAL MEMBRANE PROTEIN, CONSERVED"/>
    <property type="match status" value="1"/>
</dbReference>
<gene>
    <name evidence="2" type="ORF">AVDCRST_MAG73-428</name>
</gene>